<gene>
    <name evidence="3" type="ORF">GRAN_4427</name>
</gene>
<feature type="chain" id="PRO_5020608985" evidence="2">
    <location>
        <begin position="25"/>
        <end position="411"/>
    </location>
</feature>
<dbReference type="RefSeq" id="WP_241655051.1">
    <property type="nucleotide sequence ID" value="NZ_RDSM01000003.1"/>
</dbReference>
<comment type="caution">
    <text evidence="3">The sequence shown here is derived from an EMBL/GenBank/DDBJ whole genome shotgun (WGS) entry which is preliminary data.</text>
</comment>
<dbReference type="SUPFAM" id="SSF48208">
    <property type="entry name" value="Six-hairpin glycosidases"/>
    <property type="match status" value="1"/>
</dbReference>
<dbReference type="GO" id="GO:0005975">
    <property type="term" value="P:carbohydrate metabolic process"/>
    <property type="evidence" value="ECO:0007669"/>
    <property type="project" value="InterPro"/>
</dbReference>
<dbReference type="Pfam" id="PF07470">
    <property type="entry name" value="Glyco_hydro_88"/>
    <property type="match status" value="1"/>
</dbReference>
<dbReference type="PANTHER" id="PTHR33886:SF8">
    <property type="entry name" value="UNSATURATED RHAMNOGALACTURONAN HYDROLASE (EUROFUNG)"/>
    <property type="match status" value="1"/>
</dbReference>
<evidence type="ECO:0000256" key="2">
    <source>
        <dbReference type="SAM" id="SignalP"/>
    </source>
</evidence>
<reference evidence="3 4" key="1">
    <citation type="submission" date="2018-11" db="EMBL/GenBank/DDBJ databases">
        <authorList>
            <person name="Mardanov A.V."/>
            <person name="Ravin N.V."/>
            <person name="Dedysh S.N."/>
        </authorList>
    </citation>
    <scope>NUCLEOTIDE SEQUENCE [LARGE SCALE GENOMIC DNA]</scope>
    <source>
        <strain evidence="3 4">AF10</strain>
    </source>
</reference>
<keyword evidence="2" id="KW-0732">Signal</keyword>
<dbReference type="Gene3D" id="1.50.10.10">
    <property type="match status" value="1"/>
</dbReference>
<name>A0A4Q0SW77_9BACT</name>
<protein>
    <submittedName>
        <fullName evidence="3">Rhamnogalacturonides degradation protein RhiN</fullName>
    </submittedName>
</protein>
<organism evidence="3 4">
    <name type="scientific">Granulicella sibirica</name>
    <dbReference type="NCBI Taxonomy" id="2479048"/>
    <lineage>
        <taxon>Bacteria</taxon>
        <taxon>Pseudomonadati</taxon>
        <taxon>Acidobacteriota</taxon>
        <taxon>Terriglobia</taxon>
        <taxon>Terriglobales</taxon>
        <taxon>Acidobacteriaceae</taxon>
        <taxon>Granulicella</taxon>
    </lineage>
</organism>
<evidence type="ECO:0000313" key="3">
    <source>
        <dbReference type="EMBL" id="RXH55323.1"/>
    </source>
</evidence>
<evidence type="ECO:0000313" key="4">
    <source>
        <dbReference type="Proteomes" id="UP000289437"/>
    </source>
</evidence>
<dbReference type="PANTHER" id="PTHR33886">
    <property type="entry name" value="UNSATURATED RHAMNOGALACTURONAN HYDROLASE (EUROFUNG)"/>
    <property type="match status" value="1"/>
</dbReference>
<dbReference type="EMBL" id="RDSM01000003">
    <property type="protein sequence ID" value="RXH55323.1"/>
    <property type="molecule type" value="Genomic_DNA"/>
</dbReference>
<keyword evidence="1" id="KW-0378">Hydrolase</keyword>
<dbReference type="Proteomes" id="UP000289437">
    <property type="component" value="Unassembled WGS sequence"/>
</dbReference>
<sequence length="411" mass="46334">MTFCFPFRLACLALTTSMSFPAQAPIQVSYQHATPAQLAIIAKDNARHFGDDPEIAGHPAADLTPAINPAATERAMRLVADWELARSEPYFDRTWAWGVFYSGLIAASDELNEPKYRADMEKMGQKFDWDLRADSPTAGDQGIAQTYAEIYLRKKNPDFIQPTRDDLDDALDTPYVAKEPTHSIPWWWCEALFMAPPAWARLYASTGDHKYITYLDQEWAKTSALLYDRQEHLYFRDATYLNKTEANGKKLFWSRANGMVMAGIVRTLQFLPPDDPAKQVYLAELRDMATRIAQLQGADGLWRAGLLDQDHYDLPEISGSALFTYALAWGINEGILDSRTYRPVVERAWHGMLQRIYADGRLGCIQQTGAEPAPFRPTASYNYGVGAFLLAGSEVHRIARLEASGATHRRH</sequence>
<keyword evidence="4" id="KW-1185">Reference proteome</keyword>
<accession>A0A4Q0SW77</accession>
<dbReference type="AlphaFoldDB" id="A0A4Q0SW77"/>
<dbReference type="InterPro" id="IPR012341">
    <property type="entry name" value="6hp_glycosidase-like_sf"/>
</dbReference>
<dbReference type="InterPro" id="IPR008928">
    <property type="entry name" value="6-hairpin_glycosidase_sf"/>
</dbReference>
<feature type="signal peptide" evidence="2">
    <location>
        <begin position="1"/>
        <end position="24"/>
    </location>
</feature>
<reference evidence="4" key="2">
    <citation type="submission" date="2019-02" db="EMBL/GenBank/DDBJ databases">
        <title>Granulicella sibirica sp. nov., a psychrotolerant acidobacterium isolated from an organic soil layer in forested tundra, West Siberia.</title>
        <authorList>
            <person name="Oshkin I.Y."/>
            <person name="Kulichevskaya I.S."/>
            <person name="Rijpstra W.I.C."/>
            <person name="Sinninghe Damste J.S."/>
            <person name="Rakitin A.L."/>
            <person name="Ravin N.V."/>
            <person name="Dedysh S.N."/>
        </authorList>
    </citation>
    <scope>NUCLEOTIDE SEQUENCE [LARGE SCALE GENOMIC DNA]</scope>
    <source>
        <strain evidence="4">AF10</strain>
    </source>
</reference>
<evidence type="ECO:0000256" key="1">
    <source>
        <dbReference type="ARBA" id="ARBA00022801"/>
    </source>
</evidence>
<proteinExistence type="predicted"/>
<dbReference type="GO" id="GO:0016787">
    <property type="term" value="F:hydrolase activity"/>
    <property type="evidence" value="ECO:0007669"/>
    <property type="project" value="UniProtKB-KW"/>
</dbReference>
<dbReference type="InterPro" id="IPR010905">
    <property type="entry name" value="Glyco_hydro_88"/>
</dbReference>
<dbReference type="InterPro" id="IPR052043">
    <property type="entry name" value="PolySaccharide_Degr_Enz"/>
</dbReference>